<evidence type="ECO:0000313" key="1">
    <source>
        <dbReference type="EMBL" id="RAJ94226.1"/>
    </source>
</evidence>
<proteinExistence type="predicted"/>
<dbReference type="EMBL" id="QLMC01000005">
    <property type="protein sequence ID" value="RAJ94226.1"/>
    <property type="molecule type" value="Genomic_DNA"/>
</dbReference>
<accession>A0A327WQK6</accession>
<keyword evidence="2" id="KW-1185">Reference proteome</keyword>
<protein>
    <submittedName>
        <fullName evidence="1">Uncharacterized protein</fullName>
    </submittedName>
</protein>
<gene>
    <name evidence="1" type="ORF">LX87_04111</name>
</gene>
<evidence type="ECO:0000313" key="2">
    <source>
        <dbReference type="Proteomes" id="UP000248790"/>
    </source>
</evidence>
<name>A0A327WQK6_LARAB</name>
<organism evidence="1 2">
    <name type="scientific">Larkinella arboricola</name>
    <dbReference type="NCBI Taxonomy" id="643671"/>
    <lineage>
        <taxon>Bacteria</taxon>
        <taxon>Pseudomonadati</taxon>
        <taxon>Bacteroidota</taxon>
        <taxon>Cytophagia</taxon>
        <taxon>Cytophagales</taxon>
        <taxon>Spirosomataceae</taxon>
        <taxon>Larkinella</taxon>
    </lineage>
</organism>
<comment type="caution">
    <text evidence="1">The sequence shown here is derived from an EMBL/GenBank/DDBJ whole genome shotgun (WGS) entry which is preliminary data.</text>
</comment>
<reference evidence="1 2" key="1">
    <citation type="submission" date="2018-06" db="EMBL/GenBank/DDBJ databases">
        <title>Genomic Encyclopedia of Archaeal and Bacterial Type Strains, Phase II (KMG-II): from individual species to whole genera.</title>
        <authorList>
            <person name="Goeker M."/>
        </authorList>
    </citation>
    <scope>NUCLEOTIDE SEQUENCE [LARGE SCALE GENOMIC DNA]</scope>
    <source>
        <strain evidence="1 2">DSM 21851</strain>
    </source>
</reference>
<dbReference type="AlphaFoldDB" id="A0A327WQK6"/>
<dbReference type="Proteomes" id="UP000248790">
    <property type="component" value="Unassembled WGS sequence"/>
</dbReference>
<sequence length="52" mass="6328">MVPEYIQAQLKELKWIVSKGFQLRHHPSKQFEPFIIYDAIYLIRLLRKLKSI</sequence>